<keyword evidence="3" id="KW-1185">Reference proteome</keyword>
<dbReference type="OrthoDB" id="9791898at2"/>
<feature type="compositionally biased region" description="Basic and acidic residues" evidence="1">
    <location>
        <begin position="100"/>
        <end position="116"/>
    </location>
</feature>
<dbReference type="GO" id="GO:0047429">
    <property type="term" value="F:nucleoside triphosphate diphosphatase activity"/>
    <property type="evidence" value="ECO:0007669"/>
    <property type="project" value="InterPro"/>
</dbReference>
<dbReference type="STRING" id="1026882.MAMP_02997"/>
<protein>
    <recommendedName>
        <fullName evidence="4">Pyrophosphatase</fullName>
    </recommendedName>
</protein>
<dbReference type="EMBL" id="AFIG01000001">
    <property type="protein sequence ID" value="EGL56003.1"/>
    <property type="molecule type" value="Genomic_DNA"/>
</dbReference>
<evidence type="ECO:0000313" key="2">
    <source>
        <dbReference type="EMBL" id="EGL56003.1"/>
    </source>
</evidence>
<name>F5SUS0_9GAMM</name>
<dbReference type="Proteomes" id="UP000003544">
    <property type="component" value="Unassembled WGS sequence"/>
</dbReference>
<evidence type="ECO:0008006" key="4">
    <source>
        <dbReference type="Google" id="ProtNLM"/>
    </source>
</evidence>
<dbReference type="SUPFAM" id="SSF101386">
    <property type="entry name" value="all-alpha NTP pyrophosphatases"/>
    <property type="match status" value="1"/>
</dbReference>
<dbReference type="Gene3D" id="1.10.287.1080">
    <property type="entry name" value="MazG-like"/>
    <property type="match status" value="1"/>
</dbReference>
<organism evidence="2 3">
    <name type="scientific">Methylophaga aminisulfidivorans MP</name>
    <dbReference type="NCBI Taxonomy" id="1026882"/>
    <lineage>
        <taxon>Bacteria</taxon>
        <taxon>Pseudomonadati</taxon>
        <taxon>Pseudomonadota</taxon>
        <taxon>Gammaproteobacteria</taxon>
        <taxon>Thiotrichales</taxon>
        <taxon>Piscirickettsiaceae</taxon>
        <taxon>Methylophaga</taxon>
    </lineage>
</organism>
<dbReference type="AlphaFoldDB" id="F5SUS0"/>
<dbReference type="PIRSF" id="PIRSF029826">
    <property type="entry name" value="UCP029826_pph"/>
    <property type="match status" value="1"/>
</dbReference>
<dbReference type="Pfam" id="PF12643">
    <property type="entry name" value="MazG-like"/>
    <property type="match status" value="1"/>
</dbReference>
<dbReference type="GO" id="GO:0009143">
    <property type="term" value="P:nucleoside triphosphate catabolic process"/>
    <property type="evidence" value="ECO:0007669"/>
    <property type="project" value="InterPro"/>
</dbReference>
<gene>
    <name evidence="2" type="ORF">MAMP_02997</name>
</gene>
<evidence type="ECO:0000256" key="1">
    <source>
        <dbReference type="SAM" id="MobiDB-lite"/>
    </source>
</evidence>
<dbReference type="CDD" id="cd11537">
    <property type="entry name" value="NTP-PPase_RS21-C6_like"/>
    <property type="match status" value="1"/>
</dbReference>
<sequence>MIETELLKQLIEFRRERDWEQFHNPKDVAISLSIEASELLEWFQWKTAEQVQQRLASEKREELEDEIADVAVYLAYLCHDLNIDLNQAIKNKMQKNAAKYPRDKVKGRNDKYDEYS</sequence>
<dbReference type="PANTHER" id="PTHR46523:SF1">
    <property type="entry name" value="DCTP PYROPHOSPHATASE 1"/>
    <property type="match status" value="1"/>
</dbReference>
<feature type="region of interest" description="Disordered" evidence="1">
    <location>
        <begin position="95"/>
        <end position="116"/>
    </location>
</feature>
<reference evidence="2 3" key="1">
    <citation type="journal article" date="2011" name="J. Bacteriol.">
        <title>Draft genome sequence of Methylophaga aminisulfidivorans MP T.</title>
        <authorList>
            <person name="Han G.H."/>
            <person name="Kim W."/>
            <person name="Chun J."/>
            <person name="Kim S.W."/>
        </authorList>
    </citation>
    <scope>NUCLEOTIDE SEQUENCE [LARGE SCALE GENOMIC DNA]</scope>
    <source>
        <strain evidence="3">MP(T)</strain>
    </source>
</reference>
<dbReference type="eggNOG" id="COG1694">
    <property type="taxonomic scope" value="Bacteria"/>
</dbReference>
<dbReference type="RefSeq" id="WP_007145889.1">
    <property type="nucleotide sequence ID" value="NZ_AFIG01000001.1"/>
</dbReference>
<accession>F5SUS0</accession>
<dbReference type="PANTHER" id="PTHR46523">
    <property type="entry name" value="DCTP PYROPHOSPHATASE 1"/>
    <property type="match status" value="1"/>
</dbReference>
<dbReference type="InterPro" id="IPR025984">
    <property type="entry name" value="DCTPP"/>
</dbReference>
<dbReference type="InterPro" id="IPR052555">
    <property type="entry name" value="dCTP_Pyrophosphatase"/>
</dbReference>
<evidence type="ECO:0000313" key="3">
    <source>
        <dbReference type="Proteomes" id="UP000003544"/>
    </source>
</evidence>
<comment type="caution">
    <text evidence="2">The sequence shown here is derived from an EMBL/GenBank/DDBJ whole genome shotgun (WGS) entry which is preliminary data.</text>
</comment>
<proteinExistence type="predicted"/>